<evidence type="ECO:0000259" key="1">
    <source>
        <dbReference type="Pfam" id="PF13542"/>
    </source>
</evidence>
<dbReference type="AlphaFoldDB" id="A0A848KS30"/>
<proteinExistence type="predicted"/>
<protein>
    <submittedName>
        <fullName evidence="2">Transposase family protein</fullName>
    </submittedName>
</protein>
<feature type="domain" description="Transposase IS204/IS1001/IS1096/IS1165 helix-turn-helix" evidence="1">
    <location>
        <begin position="45"/>
        <end position="94"/>
    </location>
</feature>
<organism evidence="2 3">
    <name type="scientific">Antrihabitans stalactiti</name>
    <dbReference type="NCBI Taxonomy" id="2584121"/>
    <lineage>
        <taxon>Bacteria</taxon>
        <taxon>Bacillati</taxon>
        <taxon>Actinomycetota</taxon>
        <taxon>Actinomycetes</taxon>
        <taxon>Mycobacteriales</taxon>
        <taxon>Nocardiaceae</taxon>
        <taxon>Antrihabitans</taxon>
    </lineage>
</organism>
<gene>
    <name evidence="2" type="ORF">FGL95_30425</name>
</gene>
<sequence>MARAKDRRPVWVRDLPIAGRPVVLCWHKRIWCCPHALCPRKTWTEQHPAIAPRACLTERARAWAFEQVGTRDAAVSHVADLLGVGWTTVMRLVTTRGNPIIDDPTRLDTVTAVGVDETAFMRACASHSTM</sequence>
<reference evidence="2 3" key="2">
    <citation type="submission" date="2020-06" db="EMBL/GenBank/DDBJ databases">
        <title>Antribacter stalactiti gen. nov., sp. nov., a new member of the family Nacardiaceae isolated from a cave.</title>
        <authorList>
            <person name="Kim I.S."/>
        </authorList>
    </citation>
    <scope>NUCLEOTIDE SEQUENCE [LARGE SCALE GENOMIC DNA]</scope>
    <source>
        <strain evidence="2 3">YC2-7</strain>
    </source>
</reference>
<comment type="caution">
    <text evidence="2">The sequence shown here is derived from an EMBL/GenBank/DDBJ whole genome shotgun (WGS) entry which is preliminary data.</text>
</comment>
<keyword evidence="3" id="KW-1185">Reference proteome</keyword>
<name>A0A848KS30_9NOCA</name>
<dbReference type="Proteomes" id="UP000535543">
    <property type="component" value="Unassembled WGS sequence"/>
</dbReference>
<reference evidence="2 3" key="1">
    <citation type="submission" date="2019-05" db="EMBL/GenBank/DDBJ databases">
        <authorList>
            <person name="Lee S.D."/>
        </authorList>
    </citation>
    <scope>NUCLEOTIDE SEQUENCE [LARGE SCALE GENOMIC DNA]</scope>
    <source>
        <strain evidence="2 3">YC2-7</strain>
    </source>
</reference>
<evidence type="ECO:0000313" key="3">
    <source>
        <dbReference type="Proteomes" id="UP000535543"/>
    </source>
</evidence>
<dbReference type="EMBL" id="VCQU01000016">
    <property type="protein sequence ID" value="NMN99342.1"/>
    <property type="molecule type" value="Genomic_DNA"/>
</dbReference>
<dbReference type="Pfam" id="PF13542">
    <property type="entry name" value="HTH_Tnp_ISL3"/>
    <property type="match status" value="1"/>
</dbReference>
<dbReference type="InterPro" id="IPR032877">
    <property type="entry name" value="Transposase_HTH"/>
</dbReference>
<evidence type="ECO:0000313" key="2">
    <source>
        <dbReference type="EMBL" id="NMN99342.1"/>
    </source>
</evidence>
<accession>A0A848KS30</accession>